<evidence type="ECO:0000256" key="1">
    <source>
        <dbReference type="ARBA" id="ARBA00004141"/>
    </source>
</evidence>
<dbReference type="InterPro" id="IPR049453">
    <property type="entry name" value="Memb_transporter_dom"/>
</dbReference>
<dbReference type="RefSeq" id="WP_189535067.1">
    <property type="nucleotide sequence ID" value="NZ_BMYX01000016.1"/>
</dbReference>
<keyword evidence="3 5" id="KW-1133">Transmembrane helix</keyword>
<name>A0A918P612_9NEIS</name>
<protein>
    <submittedName>
        <fullName evidence="7">FUSC family protein</fullName>
    </submittedName>
</protein>
<evidence type="ECO:0000259" key="6">
    <source>
        <dbReference type="Pfam" id="PF13515"/>
    </source>
</evidence>
<dbReference type="Pfam" id="PF13515">
    <property type="entry name" value="FUSC_2"/>
    <property type="match status" value="1"/>
</dbReference>
<keyword evidence="8" id="KW-1185">Reference proteome</keyword>
<feature type="transmembrane region" description="Helical" evidence="5">
    <location>
        <begin position="106"/>
        <end position="123"/>
    </location>
</feature>
<comment type="caution">
    <text evidence="7">The sequence shown here is derived from an EMBL/GenBank/DDBJ whole genome shotgun (WGS) entry which is preliminary data.</text>
</comment>
<evidence type="ECO:0000256" key="5">
    <source>
        <dbReference type="SAM" id="Phobius"/>
    </source>
</evidence>
<reference evidence="7" key="2">
    <citation type="submission" date="2020-09" db="EMBL/GenBank/DDBJ databases">
        <authorList>
            <person name="Sun Q."/>
            <person name="Kim S."/>
        </authorList>
    </citation>
    <scope>NUCLEOTIDE SEQUENCE</scope>
    <source>
        <strain evidence="7">KCTC 32182</strain>
    </source>
</reference>
<evidence type="ECO:0000256" key="2">
    <source>
        <dbReference type="ARBA" id="ARBA00022692"/>
    </source>
</evidence>
<dbReference type="Proteomes" id="UP000645257">
    <property type="component" value="Unassembled WGS sequence"/>
</dbReference>
<sequence>MRFAFSLPDPMIQWERLWLTVLGMLPAVLLFLATGEAVWLKEAFIAVYLMIVVNRLGPSVARVLGQATLIAVSIELFILAEPHATVFVLLCAGYASVSSGIGMRSANAATFTTYLFLPAFYLGCELASRAAPHAAFWHGYLAAVIPPALIAWRLAKRHGAAQTWRSCFARQTPDTRAYRQYRDAAIIRFIAVLVAASWVKISHIEPEKWVIWSSASVSTGELATSLRKHRDRLIGVLAGVPVGIVLAHVLPAGPVLYSVCLLLIGVSIDTIKHYPLAFGLRGTLCVLASSSLQEGVGIGMMRVEDVILGGLIGLAVSLIWHSRPARATQ</sequence>
<feature type="transmembrane region" description="Helical" evidence="5">
    <location>
        <begin position="135"/>
        <end position="155"/>
    </location>
</feature>
<comment type="subcellular location">
    <subcellularLocation>
        <location evidence="1">Membrane</location>
        <topology evidence="1">Multi-pass membrane protein</topology>
    </subcellularLocation>
</comment>
<feature type="domain" description="Integral membrane bound transporter" evidence="6">
    <location>
        <begin position="197"/>
        <end position="316"/>
    </location>
</feature>
<feature type="transmembrane region" description="Helical" evidence="5">
    <location>
        <begin position="70"/>
        <end position="94"/>
    </location>
</feature>
<organism evidence="7 8">
    <name type="scientific">Paludibacterium paludis</name>
    <dbReference type="NCBI Taxonomy" id="1225769"/>
    <lineage>
        <taxon>Bacteria</taxon>
        <taxon>Pseudomonadati</taxon>
        <taxon>Pseudomonadota</taxon>
        <taxon>Betaproteobacteria</taxon>
        <taxon>Neisseriales</taxon>
        <taxon>Chromobacteriaceae</taxon>
        <taxon>Paludibacterium</taxon>
    </lineage>
</organism>
<dbReference type="AlphaFoldDB" id="A0A918P612"/>
<feature type="transmembrane region" description="Helical" evidence="5">
    <location>
        <begin position="306"/>
        <end position="323"/>
    </location>
</feature>
<evidence type="ECO:0000256" key="3">
    <source>
        <dbReference type="ARBA" id="ARBA00022989"/>
    </source>
</evidence>
<accession>A0A918P612</accession>
<keyword evidence="2 5" id="KW-0812">Transmembrane</keyword>
<gene>
    <name evidence="7" type="ORF">GCM10011289_26290</name>
</gene>
<evidence type="ECO:0000256" key="4">
    <source>
        <dbReference type="ARBA" id="ARBA00023136"/>
    </source>
</evidence>
<proteinExistence type="predicted"/>
<dbReference type="GO" id="GO:0016020">
    <property type="term" value="C:membrane"/>
    <property type="evidence" value="ECO:0007669"/>
    <property type="project" value="UniProtKB-SubCell"/>
</dbReference>
<evidence type="ECO:0000313" key="7">
    <source>
        <dbReference type="EMBL" id="GGY21455.1"/>
    </source>
</evidence>
<reference evidence="7" key="1">
    <citation type="journal article" date="2014" name="Int. J. Syst. Evol. Microbiol.">
        <title>Complete genome sequence of Corynebacterium casei LMG S-19264T (=DSM 44701T), isolated from a smear-ripened cheese.</title>
        <authorList>
            <consortium name="US DOE Joint Genome Institute (JGI-PGF)"/>
            <person name="Walter F."/>
            <person name="Albersmeier A."/>
            <person name="Kalinowski J."/>
            <person name="Ruckert C."/>
        </authorList>
    </citation>
    <scope>NUCLEOTIDE SEQUENCE</scope>
    <source>
        <strain evidence="7">KCTC 32182</strain>
    </source>
</reference>
<feature type="transmembrane region" description="Helical" evidence="5">
    <location>
        <begin position="233"/>
        <end position="249"/>
    </location>
</feature>
<evidence type="ECO:0000313" key="8">
    <source>
        <dbReference type="Proteomes" id="UP000645257"/>
    </source>
</evidence>
<dbReference type="EMBL" id="BMYX01000016">
    <property type="protein sequence ID" value="GGY21455.1"/>
    <property type="molecule type" value="Genomic_DNA"/>
</dbReference>
<keyword evidence="4 5" id="KW-0472">Membrane</keyword>
<feature type="transmembrane region" description="Helical" evidence="5">
    <location>
        <begin position="16"/>
        <end position="33"/>
    </location>
</feature>